<dbReference type="InterPro" id="IPR003849">
    <property type="entry name" value="Preprotein_translocase_YajC"/>
</dbReference>
<dbReference type="AlphaFoldDB" id="A0A2A5WT45"/>
<reference evidence="12 13" key="1">
    <citation type="submission" date="2017-08" db="EMBL/GenBank/DDBJ databases">
        <title>Fine stratification of microbial communities through a metagenomic profile of the photic zone.</title>
        <authorList>
            <person name="Haro-Moreno J.M."/>
            <person name="Lopez-Perez M."/>
            <person name="De La Torre J."/>
            <person name="Picazo A."/>
            <person name="Camacho A."/>
            <person name="Rodriguez-Valera F."/>
        </authorList>
    </citation>
    <scope>NUCLEOTIDE SEQUENCE [LARGE SCALE GENOMIC DNA]</scope>
    <source>
        <strain evidence="12">MED-G24</strain>
    </source>
</reference>
<keyword evidence="7" id="KW-0653">Protein transport</keyword>
<keyword evidence="4" id="KW-0813">Transport</keyword>
<evidence type="ECO:0000313" key="13">
    <source>
        <dbReference type="Proteomes" id="UP000219327"/>
    </source>
</evidence>
<dbReference type="Pfam" id="PF02699">
    <property type="entry name" value="YajC"/>
    <property type="match status" value="1"/>
</dbReference>
<evidence type="ECO:0000256" key="7">
    <source>
        <dbReference type="ARBA" id="ARBA00022927"/>
    </source>
</evidence>
<gene>
    <name evidence="12" type="primary">yajC</name>
    <name evidence="12" type="ORF">CNE99_05705</name>
</gene>
<evidence type="ECO:0000313" key="12">
    <source>
        <dbReference type="EMBL" id="PDH39407.1"/>
    </source>
</evidence>
<comment type="caution">
    <text evidence="12">The sequence shown here is derived from an EMBL/GenBank/DDBJ whole genome shotgun (WGS) entry which is preliminary data.</text>
</comment>
<proteinExistence type="inferred from homology"/>
<dbReference type="Proteomes" id="UP000219327">
    <property type="component" value="Unassembled WGS sequence"/>
</dbReference>
<evidence type="ECO:0000256" key="11">
    <source>
        <dbReference type="SAM" id="Phobius"/>
    </source>
</evidence>
<evidence type="ECO:0000256" key="10">
    <source>
        <dbReference type="ARBA" id="ARBA00023136"/>
    </source>
</evidence>
<evidence type="ECO:0000256" key="5">
    <source>
        <dbReference type="ARBA" id="ARBA00022475"/>
    </source>
</evidence>
<name>A0A2A5WT45_9GAMM</name>
<evidence type="ECO:0000256" key="2">
    <source>
        <dbReference type="ARBA" id="ARBA00006742"/>
    </source>
</evidence>
<dbReference type="NCBIfam" id="TIGR00739">
    <property type="entry name" value="yajC"/>
    <property type="match status" value="1"/>
</dbReference>
<comment type="subcellular location">
    <subcellularLocation>
        <location evidence="1">Cell membrane</location>
        <topology evidence="1">Single-pass membrane protein</topology>
    </subcellularLocation>
</comment>
<evidence type="ECO:0000256" key="3">
    <source>
        <dbReference type="ARBA" id="ARBA00014962"/>
    </source>
</evidence>
<keyword evidence="6 11" id="KW-0812">Transmembrane</keyword>
<dbReference type="EMBL" id="NTKD01000025">
    <property type="protein sequence ID" value="PDH39407.1"/>
    <property type="molecule type" value="Genomic_DNA"/>
</dbReference>
<evidence type="ECO:0000256" key="6">
    <source>
        <dbReference type="ARBA" id="ARBA00022692"/>
    </source>
</evidence>
<dbReference type="GO" id="GO:0005886">
    <property type="term" value="C:plasma membrane"/>
    <property type="evidence" value="ECO:0007669"/>
    <property type="project" value="UniProtKB-SubCell"/>
</dbReference>
<sequence>MIDLLIPAAQAAEAGGGGGLPFGFDIFIIVAFVLVFYFLIWRPQSKQAKEHRELVSSVSKGDEIVTRGGLLGRVSRVDEQYIEVEIADNTEIKLQKAAVAAMLPKGTIKQI</sequence>
<keyword evidence="5" id="KW-1003">Cell membrane</keyword>
<organism evidence="12 13">
    <name type="scientific">OM182 bacterium MED-G24</name>
    <dbReference type="NCBI Taxonomy" id="1986255"/>
    <lineage>
        <taxon>Bacteria</taxon>
        <taxon>Pseudomonadati</taxon>
        <taxon>Pseudomonadota</taxon>
        <taxon>Gammaproteobacteria</taxon>
        <taxon>OMG group</taxon>
        <taxon>OM182 clade</taxon>
    </lineage>
</organism>
<comment type="similarity">
    <text evidence="2">Belongs to the YajC family.</text>
</comment>
<evidence type="ECO:0000256" key="8">
    <source>
        <dbReference type="ARBA" id="ARBA00022989"/>
    </source>
</evidence>
<evidence type="ECO:0000256" key="4">
    <source>
        <dbReference type="ARBA" id="ARBA00022448"/>
    </source>
</evidence>
<accession>A0A2A5WT45</accession>
<evidence type="ECO:0000256" key="1">
    <source>
        <dbReference type="ARBA" id="ARBA00004162"/>
    </source>
</evidence>
<protein>
    <recommendedName>
        <fullName evidence="3">Sec translocon accessory complex subunit YajC</fullName>
    </recommendedName>
</protein>
<dbReference type="PRINTS" id="PR01853">
    <property type="entry name" value="YAJCTRNLCASE"/>
</dbReference>
<dbReference type="GO" id="GO:0015031">
    <property type="term" value="P:protein transport"/>
    <property type="evidence" value="ECO:0007669"/>
    <property type="project" value="UniProtKB-KW"/>
</dbReference>
<feature type="transmembrane region" description="Helical" evidence="11">
    <location>
        <begin position="20"/>
        <end position="40"/>
    </location>
</feature>
<keyword evidence="8 11" id="KW-1133">Transmembrane helix</keyword>
<dbReference type="PANTHER" id="PTHR33909">
    <property type="entry name" value="SEC TRANSLOCON ACCESSORY COMPLEX SUBUNIT YAJC"/>
    <property type="match status" value="1"/>
</dbReference>
<dbReference type="PANTHER" id="PTHR33909:SF1">
    <property type="entry name" value="SEC TRANSLOCON ACCESSORY COMPLEX SUBUNIT YAJC"/>
    <property type="match status" value="1"/>
</dbReference>
<dbReference type="SMART" id="SM01323">
    <property type="entry name" value="YajC"/>
    <property type="match status" value="1"/>
</dbReference>
<keyword evidence="10 11" id="KW-0472">Membrane</keyword>
<keyword evidence="9" id="KW-0811">Translocation</keyword>
<evidence type="ECO:0000256" key="9">
    <source>
        <dbReference type="ARBA" id="ARBA00023010"/>
    </source>
</evidence>